<keyword evidence="5 8" id="KW-1133">Transmembrane helix</keyword>
<evidence type="ECO:0000256" key="1">
    <source>
        <dbReference type="ARBA" id="ARBA00004651"/>
    </source>
</evidence>
<evidence type="ECO:0000313" key="10">
    <source>
        <dbReference type="EMBL" id="MBE1575382.1"/>
    </source>
</evidence>
<feature type="domain" description="CN hydrolase" evidence="9">
    <location>
        <begin position="202"/>
        <end position="450"/>
    </location>
</feature>
<dbReference type="SUPFAM" id="SSF56317">
    <property type="entry name" value="Carbon-nitrogen hydrolase"/>
    <property type="match status" value="1"/>
</dbReference>
<accession>A0ABR9L4W1</accession>
<dbReference type="Proteomes" id="UP000656548">
    <property type="component" value="Unassembled WGS sequence"/>
</dbReference>
<keyword evidence="2 8" id="KW-1003">Cell membrane</keyword>
<dbReference type="Pfam" id="PF00795">
    <property type="entry name" value="CN_hydrolase"/>
    <property type="match status" value="1"/>
</dbReference>
<keyword evidence="7 8" id="KW-0012">Acyltransferase</keyword>
<evidence type="ECO:0000256" key="3">
    <source>
        <dbReference type="ARBA" id="ARBA00022679"/>
    </source>
</evidence>
<dbReference type="NCBIfam" id="TIGR00546">
    <property type="entry name" value="lnt"/>
    <property type="match status" value="1"/>
</dbReference>
<comment type="similarity">
    <text evidence="8">Belongs to the CN hydrolase family. Apolipoprotein N-acyltransferase subfamily.</text>
</comment>
<comment type="caution">
    <text evidence="10">The sequence shown here is derived from an EMBL/GenBank/DDBJ whole genome shotgun (WGS) entry which is preliminary data.</text>
</comment>
<dbReference type="PANTHER" id="PTHR38686:SF1">
    <property type="entry name" value="APOLIPOPROTEIN N-ACYLTRANSFERASE"/>
    <property type="match status" value="1"/>
</dbReference>
<dbReference type="PANTHER" id="PTHR38686">
    <property type="entry name" value="APOLIPOPROTEIN N-ACYLTRANSFERASE"/>
    <property type="match status" value="1"/>
</dbReference>
<comment type="function">
    <text evidence="8">Catalyzes the phospholipid dependent N-acylation of the N-terminal cysteine of apolipoprotein, the last step in lipoprotein maturation.</text>
</comment>
<name>A0ABR9L4W1_9PSEU</name>
<dbReference type="Gene3D" id="3.60.110.10">
    <property type="entry name" value="Carbon-nitrogen hydrolase"/>
    <property type="match status" value="1"/>
</dbReference>
<feature type="transmembrane region" description="Helical" evidence="8">
    <location>
        <begin position="95"/>
        <end position="114"/>
    </location>
</feature>
<dbReference type="InterPro" id="IPR003010">
    <property type="entry name" value="C-N_Hydrolase"/>
</dbReference>
<keyword evidence="6 8" id="KW-0472">Membrane</keyword>
<feature type="transmembrane region" description="Helical" evidence="8">
    <location>
        <begin position="134"/>
        <end position="159"/>
    </location>
</feature>
<evidence type="ECO:0000256" key="4">
    <source>
        <dbReference type="ARBA" id="ARBA00022692"/>
    </source>
</evidence>
<feature type="transmembrane region" description="Helical" evidence="8">
    <location>
        <begin position="37"/>
        <end position="55"/>
    </location>
</feature>
<evidence type="ECO:0000313" key="11">
    <source>
        <dbReference type="Proteomes" id="UP000656548"/>
    </source>
</evidence>
<comment type="pathway">
    <text evidence="8">Protein modification; lipoprotein biosynthesis (N-acyl transfer).</text>
</comment>
<dbReference type="EMBL" id="JADBEJ010000004">
    <property type="protein sequence ID" value="MBE1575382.1"/>
    <property type="molecule type" value="Genomic_DNA"/>
</dbReference>
<dbReference type="InterPro" id="IPR036526">
    <property type="entry name" value="C-N_Hydrolase_sf"/>
</dbReference>
<evidence type="ECO:0000256" key="6">
    <source>
        <dbReference type="ARBA" id="ARBA00023136"/>
    </source>
</evidence>
<feature type="transmembrane region" description="Helical" evidence="8">
    <location>
        <begin position="463"/>
        <end position="484"/>
    </location>
</feature>
<keyword evidence="11" id="KW-1185">Reference proteome</keyword>
<comment type="subcellular location">
    <subcellularLocation>
        <location evidence="1 8">Cell membrane</location>
        <topology evidence="1 8">Multi-pass membrane protein</topology>
    </subcellularLocation>
</comment>
<dbReference type="PROSITE" id="PS50263">
    <property type="entry name" value="CN_HYDROLASE"/>
    <property type="match status" value="1"/>
</dbReference>
<evidence type="ECO:0000259" key="9">
    <source>
        <dbReference type="PROSITE" id="PS50263"/>
    </source>
</evidence>
<dbReference type="HAMAP" id="MF_01148">
    <property type="entry name" value="Lnt"/>
    <property type="match status" value="1"/>
</dbReference>
<dbReference type="EC" id="2.3.1.269" evidence="8"/>
<protein>
    <recommendedName>
        <fullName evidence="8">Apolipoprotein N-acyltransferase</fullName>
        <shortName evidence="8">ALP N-acyltransferase</shortName>
        <ecNumber evidence="8">2.3.1.269</ecNumber>
    </recommendedName>
</protein>
<feature type="transmembrane region" description="Helical" evidence="8">
    <location>
        <begin position="12"/>
        <end position="30"/>
    </location>
</feature>
<evidence type="ECO:0000256" key="5">
    <source>
        <dbReference type="ARBA" id="ARBA00022989"/>
    </source>
</evidence>
<proteinExistence type="inferred from homology"/>
<dbReference type="InterPro" id="IPR004563">
    <property type="entry name" value="Apolipo_AcylTrfase"/>
</dbReference>
<comment type="catalytic activity">
    <reaction evidence="8">
        <text>N-terminal S-1,2-diacyl-sn-glyceryl-L-cysteinyl-[lipoprotein] + a glycerophospholipid = N-acyl-S-1,2-diacyl-sn-glyceryl-L-cysteinyl-[lipoprotein] + a 2-acyl-sn-glycero-3-phospholipid + H(+)</text>
        <dbReference type="Rhea" id="RHEA:48228"/>
        <dbReference type="Rhea" id="RHEA-COMP:14681"/>
        <dbReference type="Rhea" id="RHEA-COMP:14684"/>
        <dbReference type="ChEBI" id="CHEBI:15378"/>
        <dbReference type="ChEBI" id="CHEBI:136912"/>
        <dbReference type="ChEBI" id="CHEBI:140656"/>
        <dbReference type="ChEBI" id="CHEBI:140657"/>
        <dbReference type="ChEBI" id="CHEBI:140660"/>
        <dbReference type="EC" id="2.3.1.269"/>
    </reaction>
</comment>
<dbReference type="GO" id="GO:0016746">
    <property type="term" value="F:acyltransferase activity"/>
    <property type="evidence" value="ECO:0007669"/>
    <property type="project" value="UniProtKB-KW"/>
</dbReference>
<feature type="transmembrane region" description="Helical" evidence="8">
    <location>
        <begin position="67"/>
        <end position="88"/>
    </location>
</feature>
<keyword evidence="4 8" id="KW-0812">Transmembrane</keyword>
<feature type="transmembrane region" description="Helical" evidence="8">
    <location>
        <begin position="171"/>
        <end position="193"/>
    </location>
</feature>
<keyword evidence="3 8" id="KW-0808">Transferase</keyword>
<dbReference type="InterPro" id="IPR045378">
    <property type="entry name" value="LNT_N"/>
</dbReference>
<dbReference type="CDD" id="cd07571">
    <property type="entry name" value="ALP_N-acyl_transferase"/>
    <property type="match status" value="1"/>
</dbReference>
<dbReference type="RefSeq" id="WP_318780590.1">
    <property type="nucleotide sequence ID" value="NZ_JADBEJ010000004.1"/>
</dbReference>
<evidence type="ECO:0000256" key="8">
    <source>
        <dbReference type="HAMAP-Rule" id="MF_01148"/>
    </source>
</evidence>
<reference evidence="10 11" key="1">
    <citation type="submission" date="2020-10" db="EMBL/GenBank/DDBJ databases">
        <title>Sequencing the genomes of 1000 actinobacteria strains.</title>
        <authorList>
            <person name="Klenk H.-P."/>
        </authorList>
    </citation>
    <scope>NUCLEOTIDE SEQUENCE [LARGE SCALE GENOMIC DNA]</scope>
    <source>
        <strain evidence="10 11">DSM 46661</strain>
    </source>
</reference>
<gene>
    <name evidence="8" type="primary">lnt</name>
    <name evidence="10" type="ORF">H4W30_002429</name>
</gene>
<dbReference type="Pfam" id="PF20154">
    <property type="entry name" value="LNT_N"/>
    <property type="match status" value="1"/>
</dbReference>
<organism evidence="10 11">
    <name type="scientific">Amycolatopsis roodepoortensis</name>
    <dbReference type="NCBI Taxonomy" id="700274"/>
    <lineage>
        <taxon>Bacteria</taxon>
        <taxon>Bacillati</taxon>
        <taxon>Actinomycetota</taxon>
        <taxon>Actinomycetes</taxon>
        <taxon>Pseudonocardiales</taxon>
        <taxon>Pseudonocardiaceae</taxon>
        <taxon>Amycolatopsis</taxon>
    </lineage>
</organism>
<sequence length="510" mass="55178">MILYFSLAPRAWWWLAPVAFAVLGLALHGCRFRQGAGRGFLFGLAFFVPQLSWLQDFLGADFGPWPWLALSATMALYFAVAAGLSAVVQRLPWGTGWMAAVVIAMETPRMWFPFGGFPWGRIGFTQPEGIFLPLASFGGAPLVGFAVVLCGFGLSRLVLRAREIGWRFRRVLIAPGLAVVLPVVLGMAAWASVDGNAEAGDRTVAVLQGNAPDRGLALLGERDVLRDNHFAEFRRLAEQVRAGRVPKPDLVVWPETAVRIPADEDRLGELVNELGVPVLVGALERLPDGRNQNIAIVWQPGEGPGQRYAKQRLVPFGEYMPAREIARLVTPFTDSGEDISPGTGIPAALRLGGTVVGASICYEVAYDQAGRDAVRAGAELLTVPTNNAWYGRSEMTYQQLAMARLRAVEHGRAVLVAATSGVSAIIRPDGTVARASSQFTATTLIDTVPLRRDLTMADRLGPWAEQVLIATATGAVAAALVLWVRSRSSAWPASGFLRRRGKVDTNHYES</sequence>
<evidence type="ECO:0000256" key="2">
    <source>
        <dbReference type="ARBA" id="ARBA00022475"/>
    </source>
</evidence>
<evidence type="ECO:0000256" key="7">
    <source>
        <dbReference type="ARBA" id="ARBA00023315"/>
    </source>
</evidence>